<evidence type="ECO:0000313" key="1">
    <source>
        <dbReference type="EMBL" id="GLC50185.1"/>
    </source>
</evidence>
<dbReference type="EMBL" id="BRXU01000003">
    <property type="protein sequence ID" value="GLC50185.1"/>
    <property type="molecule type" value="Genomic_DNA"/>
</dbReference>
<comment type="caution">
    <text evidence="1">The sequence shown here is derived from an EMBL/GenBank/DDBJ whole genome shotgun (WGS) entry which is preliminary data.</text>
</comment>
<dbReference type="Proteomes" id="UP001165080">
    <property type="component" value="Unassembled WGS sequence"/>
</dbReference>
<protein>
    <submittedName>
        <fullName evidence="1">Uncharacterized protein</fullName>
    </submittedName>
</protein>
<organism evidence="1 2">
    <name type="scientific">Pleodorina starrii</name>
    <dbReference type="NCBI Taxonomy" id="330485"/>
    <lineage>
        <taxon>Eukaryota</taxon>
        <taxon>Viridiplantae</taxon>
        <taxon>Chlorophyta</taxon>
        <taxon>core chlorophytes</taxon>
        <taxon>Chlorophyceae</taxon>
        <taxon>CS clade</taxon>
        <taxon>Chlamydomonadales</taxon>
        <taxon>Volvocaceae</taxon>
        <taxon>Pleodorina</taxon>
    </lineage>
</organism>
<reference evidence="1 2" key="1">
    <citation type="journal article" date="2023" name="Commun. Biol.">
        <title>Reorganization of the ancestral sex-determining regions during the evolution of trioecy in Pleodorina starrii.</title>
        <authorList>
            <person name="Takahashi K."/>
            <person name="Suzuki S."/>
            <person name="Kawai-Toyooka H."/>
            <person name="Yamamoto K."/>
            <person name="Hamaji T."/>
            <person name="Ootsuki R."/>
            <person name="Yamaguchi H."/>
            <person name="Kawachi M."/>
            <person name="Higashiyama T."/>
            <person name="Nozaki H."/>
        </authorList>
    </citation>
    <scope>NUCLEOTIDE SEQUENCE [LARGE SCALE GENOMIC DNA]</scope>
    <source>
        <strain evidence="1 2">NIES-4479</strain>
    </source>
</reference>
<proteinExistence type="predicted"/>
<evidence type="ECO:0000313" key="2">
    <source>
        <dbReference type="Proteomes" id="UP001165080"/>
    </source>
</evidence>
<dbReference type="AlphaFoldDB" id="A0A9W6BE90"/>
<keyword evidence="2" id="KW-1185">Reference proteome</keyword>
<gene>
    <name evidence="1" type="primary">PLEST000319</name>
    <name evidence="1" type="ORF">PLESTB_000351700</name>
</gene>
<name>A0A9W6BE90_9CHLO</name>
<sequence>MLTGRNVASSEPSMDTAVVIGWLALFAAVRRSRMKPGHCMAIWRTVLVTCDTERCADMQSEVHFVHKVREGRVIQFFMKALHRSLRQIRVAYEAEYHRSMRLEAQVEYLKKLLDGILVERRLEREEMERGQQYLSDISGAYGEVCLMVMDMMVAALGDKVDEQITTAFAALEAATPGVPVTAPDACASSRLGLLRAWSLSGCGTTRSARR</sequence>
<accession>A0A9W6BE90</accession>